<dbReference type="Pfam" id="PF01255">
    <property type="entry name" value="Prenyltransf"/>
    <property type="match status" value="1"/>
</dbReference>
<evidence type="ECO:0000256" key="1">
    <source>
        <dbReference type="ARBA" id="ARBA00005432"/>
    </source>
</evidence>
<comment type="caution">
    <text evidence="3">The sequence shown here is derived from an EMBL/GenBank/DDBJ whole genome shotgun (WGS) entry which is preliminary data.</text>
</comment>
<gene>
    <name evidence="3" type="ORF">SI65_08464</name>
</gene>
<dbReference type="SUPFAM" id="SSF64005">
    <property type="entry name" value="Undecaprenyl diphosphate synthase"/>
    <property type="match status" value="1"/>
</dbReference>
<sequence>MDGNHRYARVRGLQVREGHERGFANAANIIFALRCLGVPAISFFMFGVDNFKRDPTEIADIMDIIKTQVGEWVRPGGIAHKLQVRVRLCGEREFLDPELLEVLDYAMESTEHYTGGTVNLCIAYGGRREIVHGIRSTIYNKTPAPLAYSITQVTDGDEPDNSTEQTGTIPPATITYCPEMARKLFSYRLHTQGDPPPDIIVRTLGETRLSDYMLCNAVRIITCTSLRAIGRRFGFGT</sequence>
<protein>
    <recommendedName>
        <fullName evidence="5">Alkyl transferase</fullName>
    </recommendedName>
</protein>
<dbReference type="EMBL" id="JXNT01000013">
    <property type="protein sequence ID" value="ODM16030.1"/>
    <property type="molecule type" value="Genomic_DNA"/>
</dbReference>
<dbReference type="STRING" id="573508.A0A1E3B4Y6"/>
<evidence type="ECO:0000256" key="2">
    <source>
        <dbReference type="ARBA" id="ARBA00022679"/>
    </source>
</evidence>
<dbReference type="CDD" id="cd00475">
    <property type="entry name" value="Cis_IPPS"/>
    <property type="match status" value="1"/>
</dbReference>
<dbReference type="Proteomes" id="UP000094569">
    <property type="component" value="Unassembled WGS sequence"/>
</dbReference>
<dbReference type="OrthoDB" id="4239091at2759"/>
<keyword evidence="4" id="KW-1185">Reference proteome</keyword>
<organism evidence="3 4">
    <name type="scientific">Aspergillus cristatus</name>
    <name type="common">Chinese Fuzhuan brick tea-fermentation fungus</name>
    <name type="synonym">Eurotium cristatum</name>
    <dbReference type="NCBI Taxonomy" id="573508"/>
    <lineage>
        <taxon>Eukaryota</taxon>
        <taxon>Fungi</taxon>
        <taxon>Dikarya</taxon>
        <taxon>Ascomycota</taxon>
        <taxon>Pezizomycotina</taxon>
        <taxon>Eurotiomycetes</taxon>
        <taxon>Eurotiomycetidae</taxon>
        <taxon>Eurotiales</taxon>
        <taxon>Aspergillaceae</taxon>
        <taxon>Aspergillus</taxon>
        <taxon>Aspergillus subgen. Aspergillus</taxon>
    </lineage>
</organism>
<dbReference type="InterPro" id="IPR001441">
    <property type="entry name" value="UPP_synth-like"/>
</dbReference>
<name>A0A1E3B4Y6_ASPCR</name>
<dbReference type="VEuPathDB" id="FungiDB:SI65_08464"/>
<proteinExistence type="inferred from homology"/>
<evidence type="ECO:0000313" key="3">
    <source>
        <dbReference type="EMBL" id="ODM16030.1"/>
    </source>
</evidence>
<keyword evidence="2" id="KW-0808">Transferase</keyword>
<dbReference type="PANTHER" id="PTHR10291:SF43">
    <property type="entry name" value="DEHYDRODOLICHYL DIPHOSPHATE SYNTHASE COMPLEX SUBUNIT DHDDS"/>
    <property type="match status" value="1"/>
</dbReference>
<dbReference type="AlphaFoldDB" id="A0A1E3B4Y6"/>
<dbReference type="Gene3D" id="3.40.1180.10">
    <property type="entry name" value="Decaprenyl diphosphate synthase-like"/>
    <property type="match status" value="1"/>
</dbReference>
<reference evidence="3 4" key="1">
    <citation type="journal article" date="2016" name="BMC Genomics">
        <title>Comparative genomic and transcriptomic analyses of the Fuzhuan brick tea-fermentation fungus Aspergillus cristatus.</title>
        <authorList>
            <person name="Ge Y."/>
            <person name="Wang Y."/>
            <person name="Liu Y."/>
            <person name="Tan Y."/>
            <person name="Ren X."/>
            <person name="Zhang X."/>
            <person name="Hyde K.D."/>
            <person name="Liu Y."/>
            <person name="Liu Z."/>
        </authorList>
    </citation>
    <scope>NUCLEOTIDE SEQUENCE [LARGE SCALE GENOMIC DNA]</scope>
    <source>
        <strain evidence="3 4">GZAAS20.1005</strain>
    </source>
</reference>
<dbReference type="GO" id="GO:0016094">
    <property type="term" value="P:polyprenol biosynthetic process"/>
    <property type="evidence" value="ECO:0007669"/>
    <property type="project" value="TreeGrafter"/>
</dbReference>
<evidence type="ECO:0008006" key="5">
    <source>
        <dbReference type="Google" id="ProtNLM"/>
    </source>
</evidence>
<dbReference type="GO" id="GO:0005783">
    <property type="term" value="C:endoplasmic reticulum"/>
    <property type="evidence" value="ECO:0007669"/>
    <property type="project" value="TreeGrafter"/>
</dbReference>
<accession>A0A1E3B4Y6</accession>
<dbReference type="GO" id="GO:0045547">
    <property type="term" value="F:ditrans,polycis-polyprenyl diphosphate synthase [(2E,6E)-farnesyl diphosphate specific] activity"/>
    <property type="evidence" value="ECO:0007669"/>
    <property type="project" value="TreeGrafter"/>
</dbReference>
<dbReference type="InterPro" id="IPR036424">
    <property type="entry name" value="UPP_synth-like_sf"/>
</dbReference>
<comment type="similarity">
    <text evidence="1">Belongs to the UPP synthase family.</text>
</comment>
<evidence type="ECO:0000313" key="4">
    <source>
        <dbReference type="Proteomes" id="UP000094569"/>
    </source>
</evidence>
<dbReference type="PANTHER" id="PTHR10291">
    <property type="entry name" value="DEHYDRODOLICHYL DIPHOSPHATE SYNTHASE FAMILY MEMBER"/>
    <property type="match status" value="1"/>
</dbReference>